<dbReference type="Pfam" id="PF12704">
    <property type="entry name" value="MacB_PCD"/>
    <property type="match status" value="1"/>
</dbReference>
<accession>A0A3T0E8U4</accession>
<evidence type="ECO:0000313" key="8">
    <source>
        <dbReference type="EMBL" id="AZU03670.1"/>
    </source>
</evidence>
<name>A0A3T0E8U4_9PROT</name>
<dbReference type="InterPro" id="IPR003838">
    <property type="entry name" value="ABC3_permease_C"/>
</dbReference>
<dbReference type="GO" id="GO:0005886">
    <property type="term" value="C:plasma membrane"/>
    <property type="evidence" value="ECO:0007669"/>
    <property type="project" value="UniProtKB-SubCell"/>
</dbReference>
<evidence type="ECO:0000256" key="2">
    <source>
        <dbReference type="ARBA" id="ARBA00022475"/>
    </source>
</evidence>
<evidence type="ECO:0000259" key="7">
    <source>
        <dbReference type="Pfam" id="PF12704"/>
    </source>
</evidence>
<proteinExistence type="predicted"/>
<keyword evidence="4" id="KW-1133">Transmembrane helix</keyword>
<dbReference type="PANTHER" id="PTHR43738:SF2">
    <property type="entry name" value="ABC TRANSPORTER PERMEASE"/>
    <property type="match status" value="1"/>
</dbReference>
<gene>
    <name evidence="8" type="ORF">X907_1132</name>
</gene>
<evidence type="ECO:0000256" key="5">
    <source>
        <dbReference type="ARBA" id="ARBA00023136"/>
    </source>
</evidence>
<dbReference type="Proteomes" id="UP000286954">
    <property type="component" value="Chromosome"/>
</dbReference>
<keyword evidence="9" id="KW-1185">Reference proteome</keyword>
<dbReference type="InterPro" id="IPR051125">
    <property type="entry name" value="ABC-4/HrtB_transporter"/>
</dbReference>
<organism evidence="8 9">
    <name type="scientific">Glycocaulis alkaliphilus</name>
    <dbReference type="NCBI Taxonomy" id="1434191"/>
    <lineage>
        <taxon>Bacteria</taxon>
        <taxon>Pseudomonadati</taxon>
        <taxon>Pseudomonadota</taxon>
        <taxon>Alphaproteobacteria</taxon>
        <taxon>Maricaulales</taxon>
        <taxon>Maricaulaceae</taxon>
        <taxon>Glycocaulis</taxon>
    </lineage>
</organism>
<keyword evidence="2" id="KW-1003">Cell membrane</keyword>
<dbReference type="Pfam" id="PF02687">
    <property type="entry name" value="FtsX"/>
    <property type="match status" value="1"/>
</dbReference>
<comment type="subcellular location">
    <subcellularLocation>
        <location evidence="1">Cell membrane</location>
        <topology evidence="1">Multi-pass membrane protein</topology>
    </subcellularLocation>
</comment>
<evidence type="ECO:0000313" key="9">
    <source>
        <dbReference type="Proteomes" id="UP000286954"/>
    </source>
</evidence>
<dbReference type="AlphaFoldDB" id="A0A3T0E8U4"/>
<evidence type="ECO:0000256" key="1">
    <source>
        <dbReference type="ARBA" id="ARBA00004651"/>
    </source>
</evidence>
<feature type="domain" description="ABC3 transporter permease C-terminal" evidence="6">
    <location>
        <begin position="292"/>
        <end position="409"/>
    </location>
</feature>
<evidence type="ECO:0000259" key="6">
    <source>
        <dbReference type="Pfam" id="PF02687"/>
    </source>
</evidence>
<dbReference type="EMBL" id="CP018911">
    <property type="protein sequence ID" value="AZU03670.1"/>
    <property type="molecule type" value="Genomic_DNA"/>
</dbReference>
<dbReference type="InterPro" id="IPR025857">
    <property type="entry name" value="MacB_PCD"/>
</dbReference>
<dbReference type="OrthoDB" id="9784014at2"/>
<reference evidence="8 9" key="1">
    <citation type="submission" date="2016-12" db="EMBL/GenBank/DDBJ databases">
        <title>The genome of dimorphic prosthecate Glycocaulis alkaliphilus 6b-8t, isolated from crude oil dictates its adaptability in petroleum environments.</title>
        <authorList>
            <person name="Wu X.-L."/>
            <person name="Geng S."/>
        </authorList>
    </citation>
    <scope>NUCLEOTIDE SEQUENCE [LARGE SCALE GENOMIC DNA]</scope>
    <source>
        <strain evidence="8 9">6B-8</strain>
    </source>
</reference>
<dbReference type="PANTHER" id="PTHR43738">
    <property type="entry name" value="ABC TRANSPORTER, MEMBRANE PROTEIN"/>
    <property type="match status" value="1"/>
</dbReference>
<dbReference type="KEGG" id="gak:X907_1132"/>
<protein>
    <submittedName>
        <fullName evidence="8">Uncharacterized protein</fullName>
    </submittedName>
</protein>
<feature type="domain" description="MacB-like periplasmic core" evidence="7">
    <location>
        <begin position="22"/>
        <end position="212"/>
    </location>
</feature>
<evidence type="ECO:0000256" key="3">
    <source>
        <dbReference type="ARBA" id="ARBA00022692"/>
    </source>
</evidence>
<dbReference type="RefSeq" id="WP_127566054.1">
    <property type="nucleotide sequence ID" value="NZ_BMFB01000005.1"/>
</dbReference>
<evidence type="ECO:0000256" key="4">
    <source>
        <dbReference type="ARBA" id="ARBA00022989"/>
    </source>
</evidence>
<keyword evidence="3" id="KW-0812">Transmembrane</keyword>
<sequence length="419" mass="44833">MTRFPIISLAWRSIANRRGTALLTILTVAIAMTLFLGVEKVRHGARASFENTISGTDLIVGARSSPVNLLLYAIFHIGDATNNITWETYQQVANAPGVAWTVPISLGDSHAGFRVVGTDNRYFEHYRYAGRRHLQFAAGGPLDDLFDTVVGASVARELGYSLDEEIIVAHGTGRVSFVEHDNNPFTIVGILEPTGTPVDRSVFVSLEAIEAIHLEGPTGAGTSLSMDELRAMDLTPDQITAFLVGLETPVAALRLQRQINTYRVEPLQAIIPGVALSQLWSVVGVAERTLAAVAAFVVLMGLICILTAVLTSLNERRREMAILRALGARPRHVFVLLVSESALLALAGAIIGTGLTYGALSLGAPVLEQRYGVHLSGTLPGLYDLALIGVVTGASAILGFIPAWTAFRNSLADGMTIRT</sequence>
<keyword evidence="5" id="KW-0472">Membrane</keyword>